<evidence type="ECO:0000313" key="2">
    <source>
        <dbReference type="EMBL" id="EGX57326.1"/>
    </source>
</evidence>
<accession>G2GGN1</accession>
<dbReference type="Proteomes" id="UP000004217">
    <property type="component" value="Unassembled WGS sequence"/>
</dbReference>
<proteinExistence type="predicted"/>
<evidence type="ECO:0000256" key="1">
    <source>
        <dbReference type="SAM" id="Phobius"/>
    </source>
</evidence>
<feature type="transmembrane region" description="Helical" evidence="1">
    <location>
        <begin position="251"/>
        <end position="272"/>
    </location>
</feature>
<keyword evidence="3" id="KW-1185">Reference proteome</keyword>
<keyword evidence="1" id="KW-1133">Transmembrane helix</keyword>
<feature type="transmembrane region" description="Helical" evidence="1">
    <location>
        <begin position="27"/>
        <end position="45"/>
    </location>
</feature>
<sequence length="350" mass="35316">MVSSPTDPQPAPAVVPTRIIVRALASFPLYFVVMFSVCYISAFHAPRPNGLHLVVAGPASAAGPVVRALDASDPGAFDIVTAPGAAEARALLETREAAGAVVVGEGVTVLVAGGGGAPVRAAVTEIGTAVAQRAGLTPVIEDVSPLPRGDSTGTGIFYLLIVSSMAGYLTSTILTQAAAHLRLRTKYAVVAGAAVAGPLIAFAIGSAFLGTYGLGAGGVAQLLGVLAAYTFLCGALGLLSHQLLGANAMMLVMALVVFLNFPSAGGAIPVGMLPDFWQWVHSVWFGSGALEALRSIVYFDGHGAGGPLLRLGLWTVLAAALSAALARRAARAPAPDPRDEPLVEGGVPAV</sequence>
<gene>
    <name evidence="2" type="ORF">SZN_23326</name>
</gene>
<feature type="transmembrane region" description="Helical" evidence="1">
    <location>
        <begin position="218"/>
        <end position="239"/>
    </location>
</feature>
<dbReference type="AlphaFoldDB" id="G2GGN1"/>
<feature type="transmembrane region" description="Helical" evidence="1">
    <location>
        <begin position="308"/>
        <end position="326"/>
    </location>
</feature>
<keyword evidence="1" id="KW-0472">Membrane</keyword>
<evidence type="ECO:0008006" key="4">
    <source>
        <dbReference type="Google" id="ProtNLM"/>
    </source>
</evidence>
<organism evidence="2 3">
    <name type="scientific">Streptomyces zinciresistens K42</name>
    <dbReference type="NCBI Taxonomy" id="700597"/>
    <lineage>
        <taxon>Bacteria</taxon>
        <taxon>Bacillati</taxon>
        <taxon>Actinomycetota</taxon>
        <taxon>Actinomycetes</taxon>
        <taxon>Kitasatosporales</taxon>
        <taxon>Streptomycetaceae</taxon>
        <taxon>Streptomyces</taxon>
    </lineage>
</organism>
<feature type="transmembrane region" description="Helical" evidence="1">
    <location>
        <begin position="187"/>
        <end position="212"/>
    </location>
</feature>
<reference evidence="2 3" key="1">
    <citation type="submission" date="2011-08" db="EMBL/GenBank/DDBJ databases">
        <authorList>
            <person name="Lin Y."/>
            <person name="Hao X."/>
            <person name="Johnstone L."/>
            <person name="Miller S.J."/>
            <person name="Wei G."/>
            <person name="Rensing C."/>
        </authorList>
    </citation>
    <scope>NUCLEOTIDE SEQUENCE [LARGE SCALE GENOMIC DNA]</scope>
    <source>
        <strain evidence="2 3">K42</strain>
    </source>
</reference>
<keyword evidence="1" id="KW-0812">Transmembrane</keyword>
<comment type="caution">
    <text evidence="2">The sequence shown here is derived from an EMBL/GenBank/DDBJ whole genome shotgun (WGS) entry which is preliminary data.</text>
</comment>
<dbReference type="PATRIC" id="fig|700597.3.peg.4580"/>
<dbReference type="OrthoDB" id="3288304at2"/>
<dbReference type="RefSeq" id="WP_007499176.1">
    <property type="nucleotide sequence ID" value="NZ_AGBF01000097.1"/>
</dbReference>
<evidence type="ECO:0000313" key="3">
    <source>
        <dbReference type="Proteomes" id="UP000004217"/>
    </source>
</evidence>
<feature type="transmembrane region" description="Helical" evidence="1">
    <location>
        <begin position="155"/>
        <end position="175"/>
    </location>
</feature>
<protein>
    <recommendedName>
        <fullName evidence="4">Integral membrane protein</fullName>
    </recommendedName>
</protein>
<dbReference type="EMBL" id="AGBF01000097">
    <property type="protein sequence ID" value="EGX57326.1"/>
    <property type="molecule type" value="Genomic_DNA"/>
</dbReference>
<name>G2GGN1_9ACTN</name>